<organism evidence="3 4">
    <name type="scientific">Mycolicibacterium agri</name>
    <name type="common">Mycobacterium agri</name>
    <dbReference type="NCBI Taxonomy" id="36811"/>
    <lineage>
        <taxon>Bacteria</taxon>
        <taxon>Bacillati</taxon>
        <taxon>Actinomycetota</taxon>
        <taxon>Actinomycetes</taxon>
        <taxon>Mycobacteriales</taxon>
        <taxon>Mycobacteriaceae</taxon>
        <taxon>Mycolicibacterium</taxon>
    </lineage>
</organism>
<dbReference type="PANTHER" id="PTHR37315">
    <property type="entry name" value="UPF0311 PROTEIN BLR7842"/>
    <property type="match status" value="1"/>
</dbReference>
<reference evidence="2 5" key="2">
    <citation type="journal article" date="2019" name="Emerg. Microbes Infect.">
        <title>Comprehensive subspecies identification of 175 nontuberculous mycobacteria species based on 7547 genomic profiles.</title>
        <authorList>
            <person name="Matsumoto Y."/>
            <person name="Kinjo T."/>
            <person name="Motooka D."/>
            <person name="Nabeya D."/>
            <person name="Jung N."/>
            <person name="Uechi K."/>
            <person name="Horii T."/>
            <person name="Iida T."/>
            <person name="Fujita J."/>
            <person name="Nakamura S."/>
        </authorList>
    </citation>
    <scope>NUCLEOTIDE SEQUENCE [LARGE SCALE GENOMIC DNA]</scope>
    <source>
        <strain evidence="2 5">JCM 6377</strain>
    </source>
</reference>
<evidence type="ECO:0000313" key="5">
    <source>
        <dbReference type="Proteomes" id="UP000465302"/>
    </source>
</evidence>
<accession>A0A2A7NDU3</accession>
<sequence length="168" mass="18621">MTAVAAQRTAALDQLPHHDRLPAEHFFDMHVELQPAQLFSTTLGTRLTFIVDGAVVDGPRLRGEMLPGGGDWLLVGSDGVGRVDIRATLRTHDDALIHFESRGVITIPADGLDRLAAAEVLPFDETYVRTTPKFETGDERYLWLNGIVALGYGVLSQNRVDYRIYHLL</sequence>
<protein>
    <recommendedName>
        <fullName evidence="1">UPF0311 protein CQY20_03935</fullName>
    </recommendedName>
</protein>
<name>A0A2A7NDU3_MYCAG</name>
<comment type="similarity">
    <text evidence="1">Belongs to the UPF0311 family.</text>
</comment>
<dbReference type="EMBL" id="PDCP01000004">
    <property type="protein sequence ID" value="PEG42030.1"/>
    <property type="molecule type" value="Genomic_DNA"/>
</dbReference>
<dbReference type="Gene3D" id="2.40.160.20">
    <property type="match status" value="1"/>
</dbReference>
<dbReference type="AlphaFoldDB" id="A0A2A7NDU3"/>
<dbReference type="PANTHER" id="PTHR37315:SF1">
    <property type="entry name" value="UPF0311 PROTEIN BLR7842"/>
    <property type="match status" value="1"/>
</dbReference>
<proteinExistence type="inferred from homology"/>
<gene>
    <name evidence="3" type="ORF">CQY20_03935</name>
    <name evidence="2" type="ORF">MAGR_12550</name>
</gene>
<dbReference type="Pfam" id="PF11578">
    <property type="entry name" value="DUF3237"/>
    <property type="match status" value="1"/>
</dbReference>
<dbReference type="Proteomes" id="UP000465302">
    <property type="component" value="Unassembled WGS sequence"/>
</dbReference>
<dbReference type="Proteomes" id="UP000220914">
    <property type="component" value="Unassembled WGS sequence"/>
</dbReference>
<keyword evidence="4" id="KW-1185">Reference proteome</keyword>
<evidence type="ECO:0000313" key="4">
    <source>
        <dbReference type="Proteomes" id="UP000220914"/>
    </source>
</evidence>
<dbReference type="OrthoDB" id="3368702at2"/>
<dbReference type="EMBL" id="BLKS01000001">
    <property type="protein sequence ID" value="GFG49814.1"/>
    <property type="molecule type" value="Genomic_DNA"/>
</dbReference>
<dbReference type="InterPro" id="IPR020915">
    <property type="entry name" value="UPF0311"/>
</dbReference>
<evidence type="ECO:0000313" key="2">
    <source>
        <dbReference type="EMBL" id="GFG49814.1"/>
    </source>
</evidence>
<comment type="caution">
    <text evidence="3">The sequence shown here is derived from an EMBL/GenBank/DDBJ whole genome shotgun (WGS) entry which is preliminary data.</text>
</comment>
<evidence type="ECO:0000313" key="3">
    <source>
        <dbReference type="EMBL" id="PEG42030.1"/>
    </source>
</evidence>
<reference evidence="3 4" key="1">
    <citation type="submission" date="2017-10" db="EMBL/GenBank/DDBJ databases">
        <title>The new phylogeny of genus Mycobacterium.</title>
        <authorList>
            <person name="Tortoli E."/>
            <person name="Trovato A."/>
            <person name="Cirillo D.M."/>
        </authorList>
    </citation>
    <scope>NUCLEOTIDE SEQUENCE [LARGE SCALE GENOMIC DNA]</scope>
    <source>
        <strain evidence="3 4">CCUG37673</strain>
    </source>
</reference>
<dbReference type="RefSeq" id="WP_097938343.1">
    <property type="nucleotide sequence ID" value="NZ_BLKS01000001.1"/>
</dbReference>
<dbReference type="HAMAP" id="MF_00775">
    <property type="entry name" value="UPF0311"/>
    <property type="match status" value="1"/>
</dbReference>
<evidence type="ECO:0000256" key="1">
    <source>
        <dbReference type="HAMAP-Rule" id="MF_00775"/>
    </source>
</evidence>
<reference evidence="2" key="3">
    <citation type="submission" date="2020-02" db="EMBL/GenBank/DDBJ databases">
        <authorList>
            <person name="Matsumoto Y."/>
            <person name="Motooka D."/>
            <person name="Nakamura S."/>
        </authorList>
    </citation>
    <scope>NUCLEOTIDE SEQUENCE</scope>
    <source>
        <strain evidence="2">JCM 6377</strain>
    </source>
</reference>